<dbReference type="KEGG" id="slac:SKTS_12860"/>
<feature type="chain" id="PRO_5026354143" description="Lysozyme inhibitor LprI N-terminal domain-containing protein" evidence="1">
    <location>
        <begin position="25"/>
        <end position="346"/>
    </location>
</feature>
<dbReference type="Proteomes" id="UP000502260">
    <property type="component" value="Chromosome"/>
</dbReference>
<dbReference type="InterPro" id="IPR052755">
    <property type="entry name" value="Lysozyme_Inhibitor_LprI"/>
</dbReference>
<dbReference type="PROSITE" id="PS51257">
    <property type="entry name" value="PROKAR_LIPOPROTEIN"/>
    <property type="match status" value="1"/>
</dbReference>
<evidence type="ECO:0000256" key="1">
    <source>
        <dbReference type="SAM" id="SignalP"/>
    </source>
</evidence>
<reference evidence="3" key="1">
    <citation type="submission" date="2020-03" db="EMBL/GenBank/DDBJ databases">
        <title>Complete genome sequence of sulfur-oxidizing bacterium skT11.</title>
        <authorList>
            <person name="Kanda M."/>
            <person name="Kojima H."/>
            <person name="Fukui M."/>
        </authorList>
    </citation>
    <scope>NUCLEOTIDE SEQUENCE [LARGE SCALE GENOMIC DNA]</scope>
    <source>
        <strain evidence="3">skT11</strain>
    </source>
</reference>
<evidence type="ECO:0000313" key="3">
    <source>
        <dbReference type="Proteomes" id="UP000502260"/>
    </source>
</evidence>
<name>A0A6F8VAP4_9PROT</name>
<protein>
    <recommendedName>
        <fullName evidence="4">Lysozyme inhibitor LprI N-terminal domain-containing protein</fullName>
    </recommendedName>
</protein>
<sequence>MHSKRKNKSLTHVAVIAATACLLAACSSKPETADIQKDLAEVYACPIIELSDVKKVDGADVGGKLYDVAFTHTVSIKGGKEAAAKLFAEWSFLLSQVKPAQLEYEHIEDEVARRNSALRYNSGVVTGETKDDPAVKAAFERVQQMRSRMVAIMPCENMEVVTRLHSMRGTAEEAVNSGQQQIPVPIAIKISGSGRMGKAESGWHFTGMPNLTMVEIVSSEPMTYPSFKPLIAPPQAPTAAELDPPPAKLAAVDATPSDAASAPVPQGPSFDCAKATTQIEKMICADPKLAQADAATVALYKTALAASVNPDGFKQGQTNWRKNVRDACADAACLSRAYQERQRELK</sequence>
<dbReference type="RefSeq" id="WP_173062065.1">
    <property type="nucleotide sequence ID" value="NZ_AP022853.1"/>
</dbReference>
<dbReference type="EMBL" id="AP022853">
    <property type="protein sequence ID" value="BCB26400.1"/>
    <property type="molecule type" value="Genomic_DNA"/>
</dbReference>
<organism evidence="2 3">
    <name type="scientific">Sulfurimicrobium lacus</name>
    <dbReference type="NCBI Taxonomy" id="2715678"/>
    <lineage>
        <taxon>Bacteria</taxon>
        <taxon>Pseudomonadati</taxon>
        <taxon>Pseudomonadota</taxon>
        <taxon>Betaproteobacteria</taxon>
        <taxon>Nitrosomonadales</taxon>
        <taxon>Sulfuricellaceae</taxon>
        <taxon>Sulfurimicrobium</taxon>
    </lineage>
</organism>
<gene>
    <name evidence="2" type="ORF">SKTS_12860</name>
</gene>
<proteinExistence type="predicted"/>
<evidence type="ECO:0008006" key="4">
    <source>
        <dbReference type="Google" id="ProtNLM"/>
    </source>
</evidence>
<dbReference type="AlphaFoldDB" id="A0A6F8VAP4"/>
<accession>A0A6F8VAP4</accession>
<feature type="signal peptide" evidence="1">
    <location>
        <begin position="1"/>
        <end position="24"/>
    </location>
</feature>
<dbReference type="GO" id="GO:0005576">
    <property type="term" value="C:extracellular region"/>
    <property type="evidence" value="ECO:0007669"/>
    <property type="project" value="TreeGrafter"/>
</dbReference>
<keyword evidence="3" id="KW-1185">Reference proteome</keyword>
<evidence type="ECO:0000313" key="2">
    <source>
        <dbReference type="EMBL" id="BCB26400.1"/>
    </source>
</evidence>
<dbReference type="PANTHER" id="PTHR37549">
    <property type="entry name" value="LIPOPROTEIN LPRI"/>
    <property type="match status" value="1"/>
</dbReference>
<keyword evidence="1" id="KW-0732">Signal</keyword>
<dbReference type="PANTHER" id="PTHR37549:SF1">
    <property type="entry name" value="LIPOPROTEIN LPRI"/>
    <property type="match status" value="1"/>
</dbReference>